<evidence type="ECO:0000313" key="1">
    <source>
        <dbReference type="EMBL" id="RBB32510.1"/>
    </source>
</evidence>
<organism evidence="1 2">
    <name type="scientific">Burkholderia reimsis</name>
    <dbReference type="NCBI Taxonomy" id="2234132"/>
    <lineage>
        <taxon>Bacteria</taxon>
        <taxon>Pseudomonadati</taxon>
        <taxon>Pseudomonadota</taxon>
        <taxon>Betaproteobacteria</taxon>
        <taxon>Burkholderiales</taxon>
        <taxon>Burkholderiaceae</taxon>
        <taxon>Burkholderia</taxon>
    </lineage>
</organism>
<evidence type="ECO:0000313" key="2">
    <source>
        <dbReference type="Proteomes" id="UP000252458"/>
    </source>
</evidence>
<sequence length="249" mass="27656">MHRVKRIFTSLDDRLIVLLRCTPHTLVRRDTMKCLNALRAAYEDDLEIVPFLAADCRRTLPETVERTLGRRVRRTGFSLAVEHTGTREAGMPSSWWLWDGGASLRIPADTPVIATLWPSVPLEDLGWALPLADGECLTKRLATHDEGALPVNGRRLLVDLRSQGASGMHMLRHTRLAAETIGSHRDVLGGAVLDLRNLVDLRIPPALPSRDTGVDLDTVKALLDALANVVTHCRIATYTRAGTSLWRRL</sequence>
<reference evidence="1 2" key="1">
    <citation type="submission" date="2018-06" db="EMBL/GenBank/DDBJ databases">
        <title>Draft genome sequence of Burkholderia reimsis strain BE51 isolated from a French agricultural soil.</title>
        <authorList>
            <person name="Esmaeel Q."/>
        </authorList>
    </citation>
    <scope>NUCLEOTIDE SEQUENCE [LARGE SCALE GENOMIC DNA]</scope>
    <source>
        <strain evidence="1 2">BE51</strain>
    </source>
</reference>
<protein>
    <submittedName>
        <fullName evidence="1">Uncharacterized protein</fullName>
    </submittedName>
</protein>
<gene>
    <name evidence="1" type="ORF">DPV79_38155</name>
</gene>
<proteinExistence type="predicted"/>
<keyword evidence="2" id="KW-1185">Reference proteome</keyword>
<name>A0A365QHK2_9BURK</name>
<accession>A0A365QHK2</accession>
<dbReference type="EMBL" id="QMFZ01000058">
    <property type="protein sequence ID" value="RBB32510.1"/>
    <property type="molecule type" value="Genomic_DNA"/>
</dbReference>
<comment type="caution">
    <text evidence="1">The sequence shown here is derived from an EMBL/GenBank/DDBJ whole genome shotgun (WGS) entry which is preliminary data.</text>
</comment>
<dbReference type="Proteomes" id="UP000252458">
    <property type="component" value="Unassembled WGS sequence"/>
</dbReference>
<dbReference type="AlphaFoldDB" id="A0A365QHK2"/>